<dbReference type="Proteomes" id="UP001207930">
    <property type="component" value="Unassembled WGS sequence"/>
</dbReference>
<protein>
    <submittedName>
        <fullName evidence="4">GNAT family N-acetyltransferase</fullName>
        <ecNumber evidence="4">2.3.1.-</ecNumber>
    </submittedName>
</protein>
<accession>A0ABT3FL24</accession>
<reference evidence="4 5" key="1">
    <citation type="submission" date="2022-10" db="EMBL/GenBank/DDBJ databases">
        <title>Luteolibacter flavescens strain MCCC 1K03193, whole genome shotgun sequencing project.</title>
        <authorList>
            <person name="Zhao G."/>
            <person name="Shen L."/>
        </authorList>
    </citation>
    <scope>NUCLEOTIDE SEQUENCE [LARGE SCALE GENOMIC DNA]</scope>
    <source>
        <strain evidence="4 5">MCCC 1K03193</strain>
    </source>
</reference>
<dbReference type="InterPro" id="IPR016181">
    <property type="entry name" value="Acyl_CoA_acyltransferase"/>
</dbReference>
<sequence length="143" mass="15972">MLIRPALPADQTALADLYLSSRRAAFTWRDPADFLHEDFARDTEGELIQLAEAPDGTLLGFLSLWEPDNFIHHLFISPEHRRQGVGQALLTDLHQRIPGLFRLKCLIANIPAIAFYQKLGWVEIGNGTTDDGDYLLLESSTAG</sequence>
<evidence type="ECO:0000256" key="1">
    <source>
        <dbReference type="ARBA" id="ARBA00022679"/>
    </source>
</evidence>
<dbReference type="EMBL" id="JAPDDS010000003">
    <property type="protein sequence ID" value="MCW1884265.1"/>
    <property type="molecule type" value="Genomic_DNA"/>
</dbReference>
<dbReference type="PROSITE" id="PS51186">
    <property type="entry name" value="GNAT"/>
    <property type="match status" value="1"/>
</dbReference>
<comment type="caution">
    <text evidence="4">The sequence shown here is derived from an EMBL/GenBank/DDBJ whole genome shotgun (WGS) entry which is preliminary data.</text>
</comment>
<keyword evidence="2 4" id="KW-0012">Acyltransferase</keyword>
<organism evidence="4 5">
    <name type="scientific">Luteolibacter flavescens</name>
    <dbReference type="NCBI Taxonomy" id="1859460"/>
    <lineage>
        <taxon>Bacteria</taxon>
        <taxon>Pseudomonadati</taxon>
        <taxon>Verrucomicrobiota</taxon>
        <taxon>Verrucomicrobiia</taxon>
        <taxon>Verrucomicrobiales</taxon>
        <taxon>Verrucomicrobiaceae</taxon>
        <taxon>Luteolibacter</taxon>
    </lineage>
</organism>
<name>A0ABT3FL24_9BACT</name>
<gene>
    <name evidence="4" type="ORF">OKA04_05945</name>
</gene>
<dbReference type="Pfam" id="PF00583">
    <property type="entry name" value="Acetyltransf_1"/>
    <property type="match status" value="1"/>
</dbReference>
<evidence type="ECO:0000313" key="5">
    <source>
        <dbReference type="Proteomes" id="UP001207930"/>
    </source>
</evidence>
<dbReference type="PANTHER" id="PTHR43877">
    <property type="entry name" value="AMINOALKYLPHOSPHONATE N-ACETYLTRANSFERASE-RELATED-RELATED"/>
    <property type="match status" value="1"/>
</dbReference>
<proteinExistence type="predicted"/>
<dbReference type="EC" id="2.3.1.-" evidence="4"/>
<evidence type="ECO:0000313" key="4">
    <source>
        <dbReference type="EMBL" id="MCW1884265.1"/>
    </source>
</evidence>
<dbReference type="CDD" id="cd04301">
    <property type="entry name" value="NAT_SF"/>
    <property type="match status" value="1"/>
</dbReference>
<evidence type="ECO:0000259" key="3">
    <source>
        <dbReference type="PROSITE" id="PS51186"/>
    </source>
</evidence>
<dbReference type="PANTHER" id="PTHR43877:SF2">
    <property type="entry name" value="AMINOALKYLPHOSPHONATE N-ACETYLTRANSFERASE-RELATED"/>
    <property type="match status" value="1"/>
</dbReference>
<keyword evidence="5" id="KW-1185">Reference proteome</keyword>
<evidence type="ECO:0000256" key="2">
    <source>
        <dbReference type="ARBA" id="ARBA00023315"/>
    </source>
</evidence>
<dbReference type="RefSeq" id="WP_264500226.1">
    <property type="nucleotide sequence ID" value="NZ_JAPDDS010000003.1"/>
</dbReference>
<dbReference type="Gene3D" id="3.40.630.30">
    <property type="match status" value="1"/>
</dbReference>
<dbReference type="SUPFAM" id="SSF55729">
    <property type="entry name" value="Acyl-CoA N-acyltransferases (Nat)"/>
    <property type="match status" value="1"/>
</dbReference>
<dbReference type="InterPro" id="IPR050832">
    <property type="entry name" value="Bact_Acetyltransf"/>
</dbReference>
<dbReference type="InterPro" id="IPR000182">
    <property type="entry name" value="GNAT_dom"/>
</dbReference>
<keyword evidence="1 4" id="KW-0808">Transferase</keyword>
<dbReference type="GO" id="GO:0016746">
    <property type="term" value="F:acyltransferase activity"/>
    <property type="evidence" value="ECO:0007669"/>
    <property type="project" value="UniProtKB-KW"/>
</dbReference>
<feature type="domain" description="N-acetyltransferase" evidence="3">
    <location>
        <begin position="1"/>
        <end position="143"/>
    </location>
</feature>